<evidence type="ECO:0000313" key="2">
    <source>
        <dbReference type="Proteomes" id="UP000243065"/>
    </source>
</evidence>
<evidence type="ECO:0000313" key="1">
    <source>
        <dbReference type="EMBL" id="CUS97560.1"/>
    </source>
</evidence>
<organism evidence="1 2">
    <name type="scientific">Kryptobacter tengchongensis</name>
    <dbReference type="NCBI Taxonomy" id="1643429"/>
    <lineage>
        <taxon>Bacteria</taxon>
        <taxon>Pseudomonadati</taxon>
        <taxon>Candidatus Kryptoniota</taxon>
        <taxon>Candidatus Kryptobacter</taxon>
    </lineage>
</organism>
<reference evidence="1 2" key="1">
    <citation type="submission" date="2015-11" db="EMBL/GenBank/DDBJ databases">
        <authorList>
            <person name="Varghese N."/>
        </authorList>
    </citation>
    <scope>NUCLEOTIDE SEQUENCE [LARGE SCALE GENOMIC DNA]</scope>
    <source>
        <strain evidence="1 2">JGI-24</strain>
    </source>
</reference>
<dbReference type="AlphaFoldDB" id="A0A656D455"/>
<proteinExistence type="predicted"/>
<gene>
    <name evidence="1" type="ORF">JGI24_00298</name>
</gene>
<dbReference type="EMBL" id="CZVU01000007">
    <property type="protein sequence ID" value="CUS97560.1"/>
    <property type="molecule type" value="Genomic_DNA"/>
</dbReference>
<dbReference type="Proteomes" id="UP000243065">
    <property type="component" value="Unassembled WGS sequence"/>
</dbReference>
<accession>A0A656D455</accession>
<name>A0A656D455_KRYT1</name>
<sequence length="72" mass="8789">MSMKVDGVNSYFHHFNFQKLKISRSVEVLSKEEIEFFEKLFPDDVERIREYYRYDLRYSSIFEAGKIINKKV</sequence>
<dbReference type="OrthoDB" id="9812096at2"/>
<keyword evidence="2" id="KW-1185">Reference proteome</keyword>
<dbReference type="RefSeq" id="WP_072149781.1">
    <property type="nucleotide sequence ID" value="NZ_CZVU01000007.1"/>
</dbReference>
<protein>
    <submittedName>
        <fullName evidence="1">Uncharacterized protein</fullName>
    </submittedName>
</protein>